<protein>
    <submittedName>
        <fullName evidence="4">Oxidoreductase, LLM family</fullName>
    </submittedName>
</protein>
<dbReference type="PANTHER" id="PTHR30137:SF8">
    <property type="entry name" value="BLR5498 PROTEIN"/>
    <property type="match status" value="1"/>
</dbReference>
<keyword evidence="1" id="KW-0560">Oxidoreductase</keyword>
<reference evidence="4 5" key="1">
    <citation type="journal article" date="2015" name="Genome Announc.">
        <title>Expanding the biotechnology potential of lactobacilli through comparative genomics of 213 strains and associated genera.</title>
        <authorList>
            <person name="Sun Z."/>
            <person name="Harris H.M."/>
            <person name="McCann A."/>
            <person name="Guo C."/>
            <person name="Argimon S."/>
            <person name="Zhang W."/>
            <person name="Yang X."/>
            <person name="Jeffery I.B."/>
            <person name="Cooney J.C."/>
            <person name="Kagawa T.F."/>
            <person name="Liu W."/>
            <person name="Song Y."/>
            <person name="Salvetti E."/>
            <person name="Wrobel A."/>
            <person name="Rasinkangas P."/>
            <person name="Parkhill J."/>
            <person name="Rea M.C."/>
            <person name="O'Sullivan O."/>
            <person name="Ritari J."/>
            <person name="Douillard F.P."/>
            <person name="Paul Ross R."/>
            <person name="Yang R."/>
            <person name="Briner A.E."/>
            <person name="Felis G.E."/>
            <person name="de Vos W.M."/>
            <person name="Barrangou R."/>
            <person name="Klaenhammer T.R."/>
            <person name="Caufield P.W."/>
            <person name="Cui Y."/>
            <person name="Zhang H."/>
            <person name="O'Toole P.W."/>
        </authorList>
    </citation>
    <scope>NUCLEOTIDE SEQUENCE [LARGE SCALE GENOMIC DNA]</scope>
    <source>
        <strain evidence="4 5">DSM 18390</strain>
    </source>
</reference>
<dbReference type="Pfam" id="PF00296">
    <property type="entry name" value="Bac_luciferase"/>
    <property type="match status" value="1"/>
</dbReference>
<dbReference type="NCBIfam" id="TIGR03858">
    <property type="entry name" value="LLM_2I7G"/>
    <property type="match status" value="1"/>
</dbReference>
<evidence type="ECO:0000256" key="1">
    <source>
        <dbReference type="ARBA" id="ARBA00023002"/>
    </source>
</evidence>
<sequence>MVNVDKLEFGIETFGDIVSAEDGHLLTAGQSIRQIVKEGALADKLGIDVIGVGEHHRPDYSVSSPEIVLGAIASVTEHIKLATAVTVLSSDDPVRVYERFATLEGLSEGRAQVMLGRGSFTESFPLFGYDLINYDDLFDEKLAMFGQLLKEKPITWHGGFTQSLKDQDVYPKTDYDGLETYIGIGGSPESIIRAAKGGYKVILAIIGGQADRFKPYLDLYKKAAAQYDMPAYPVAVHSHGFIADDEDEAVDVAWKNIKANFDRIGLTRGWAPMSREQFDGETQSGSFYVGNPEHVAQRIARTVKFLDLGRFDLVYGAGNQTAAQRERMIELYATKVIPRVKEILSQEAVSNG</sequence>
<name>A0A0R1YVR9_9LACO</name>
<dbReference type="Gene3D" id="3.20.20.30">
    <property type="entry name" value="Luciferase-like domain"/>
    <property type="match status" value="1"/>
</dbReference>
<evidence type="ECO:0000259" key="3">
    <source>
        <dbReference type="Pfam" id="PF00296"/>
    </source>
</evidence>
<organism evidence="4 5">
    <name type="scientific">Lentilactobacillus parafarraginis DSM 18390 = JCM 14109</name>
    <dbReference type="NCBI Taxonomy" id="1423786"/>
    <lineage>
        <taxon>Bacteria</taxon>
        <taxon>Bacillati</taxon>
        <taxon>Bacillota</taxon>
        <taxon>Bacilli</taxon>
        <taxon>Lactobacillales</taxon>
        <taxon>Lactobacillaceae</taxon>
        <taxon>Lentilactobacillus</taxon>
    </lineage>
</organism>
<dbReference type="PANTHER" id="PTHR30137">
    <property type="entry name" value="LUCIFERASE-LIKE MONOOXYGENASE"/>
    <property type="match status" value="1"/>
</dbReference>
<feature type="domain" description="Luciferase-like" evidence="3">
    <location>
        <begin position="21"/>
        <end position="303"/>
    </location>
</feature>
<dbReference type="InterPro" id="IPR050766">
    <property type="entry name" value="Bact_Lucif_Oxidored"/>
</dbReference>
<evidence type="ECO:0000313" key="5">
    <source>
        <dbReference type="Proteomes" id="UP000051010"/>
    </source>
</evidence>
<gene>
    <name evidence="4" type="ORF">FD47_GL001442</name>
</gene>
<dbReference type="InterPro" id="IPR011251">
    <property type="entry name" value="Luciferase-like_dom"/>
</dbReference>
<dbReference type="InterPro" id="IPR036661">
    <property type="entry name" value="Luciferase-like_sf"/>
</dbReference>
<proteinExistence type="predicted"/>
<dbReference type="GO" id="GO:0005829">
    <property type="term" value="C:cytosol"/>
    <property type="evidence" value="ECO:0007669"/>
    <property type="project" value="TreeGrafter"/>
</dbReference>
<evidence type="ECO:0000256" key="2">
    <source>
        <dbReference type="ARBA" id="ARBA00023033"/>
    </source>
</evidence>
<comment type="caution">
    <text evidence="4">The sequence shown here is derived from an EMBL/GenBank/DDBJ whole genome shotgun (WGS) entry which is preliminary data.</text>
</comment>
<dbReference type="Proteomes" id="UP000051010">
    <property type="component" value="Unassembled WGS sequence"/>
</dbReference>
<dbReference type="GO" id="GO:0004497">
    <property type="term" value="F:monooxygenase activity"/>
    <property type="evidence" value="ECO:0007669"/>
    <property type="project" value="UniProtKB-KW"/>
</dbReference>
<keyword evidence="2" id="KW-0503">Monooxygenase</keyword>
<dbReference type="AlphaFoldDB" id="A0A0R1YVR9"/>
<dbReference type="PATRIC" id="fig|1423786.4.peg.1543"/>
<dbReference type="RefSeq" id="WP_056980463.1">
    <property type="nucleotide sequence ID" value="NZ_AZFZ01000030.1"/>
</dbReference>
<dbReference type="GO" id="GO:0016705">
    <property type="term" value="F:oxidoreductase activity, acting on paired donors, with incorporation or reduction of molecular oxygen"/>
    <property type="evidence" value="ECO:0007669"/>
    <property type="project" value="InterPro"/>
</dbReference>
<dbReference type="InterPro" id="IPR022290">
    <property type="entry name" value="LLM_Atu2307-like"/>
</dbReference>
<dbReference type="SUPFAM" id="SSF51679">
    <property type="entry name" value="Bacterial luciferase-like"/>
    <property type="match status" value="1"/>
</dbReference>
<dbReference type="EMBL" id="AZFZ01000030">
    <property type="protein sequence ID" value="KRM43705.1"/>
    <property type="molecule type" value="Genomic_DNA"/>
</dbReference>
<evidence type="ECO:0000313" key="4">
    <source>
        <dbReference type="EMBL" id="KRM43705.1"/>
    </source>
</evidence>
<accession>A0A0R1YVR9</accession>